<organism evidence="1 2">
    <name type="scientific">Enterococcus cecorum</name>
    <dbReference type="NCBI Taxonomy" id="44008"/>
    <lineage>
        <taxon>Bacteria</taxon>
        <taxon>Bacillati</taxon>
        <taxon>Bacillota</taxon>
        <taxon>Bacilli</taxon>
        <taxon>Lactobacillales</taxon>
        <taxon>Enterococcaceae</taxon>
        <taxon>Enterococcus</taxon>
    </lineage>
</organism>
<dbReference type="Proteomes" id="UP001255696">
    <property type="component" value="Unassembled WGS sequence"/>
</dbReference>
<name>A0AAW8TU90_9ENTE</name>
<proteinExistence type="predicted"/>
<reference evidence="1" key="1">
    <citation type="submission" date="2023-03" db="EMBL/GenBank/DDBJ databases">
        <authorList>
            <person name="Shen W."/>
            <person name="Cai J."/>
        </authorList>
    </citation>
    <scope>NUCLEOTIDE SEQUENCE</scope>
    <source>
        <strain evidence="1">B245-2</strain>
    </source>
</reference>
<dbReference type="AlphaFoldDB" id="A0AAW8TU90"/>
<comment type="caution">
    <text evidence="1">The sequence shown here is derived from an EMBL/GenBank/DDBJ whole genome shotgun (WGS) entry which is preliminary data.</text>
</comment>
<accession>A0AAW8TU90</accession>
<evidence type="ECO:0000313" key="2">
    <source>
        <dbReference type="Proteomes" id="UP001255696"/>
    </source>
</evidence>
<dbReference type="RefSeq" id="WP_047334499.1">
    <property type="nucleotide sequence ID" value="NZ_CP010059.1"/>
</dbReference>
<evidence type="ECO:0000313" key="1">
    <source>
        <dbReference type="EMBL" id="MDT2797097.1"/>
    </source>
</evidence>
<protein>
    <submittedName>
        <fullName evidence="1">Uncharacterized protein</fullName>
    </submittedName>
</protein>
<dbReference type="EMBL" id="JARQBI010000016">
    <property type="protein sequence ID" value="MDT2797097.1"/>
    <property type="molecule type" value="Genomic_DNA"/>
</dbReference>
<sequence>MKKPQRLLLTVSGDFAELIPWEIFNFLKNNYNLNSRVYTKSSFSDDHEKVLEVRFISTDDRATEIAMALRVTYEFKEA</sequence>
<gene>
    <name evidence="1" type="ORF">P7H47_07565</name>
</gene>